<organism evidence="1 2">
    <name type="scientific">Theobroma cacao</name>
    <name type="common">Cacao</name>
    <name type="synonym">Cocoa</name>
    <dbReference type="NCBI Taxonomy" id="3641"/>
    <lineage>
        <taxon>Eukaryota</taxon>
        <taxon>Viridiplantae</taxon>
        <taxon>Streptophyta</taxon>
        <taxon>Embryophyta</taxon>
        <taxon>Tracheophyta</taxon>
        <taxon>Spermatophyta</taxon>
        <taxon>Magnoliopsida</taxon>
        <taxon>eudicotyledons</taxon>
        <taxon>Gunneridae</taxon>
        <taxon>Pentapetalae</taxon>
        <taxon>rosids</taxon>
        <taxon>malvids</taxon>
        <taxon>Malvales</taxon>
        <taxon>Malvaceae</taxon>
        <taxon>Byttnerioideae</taxon>
        <taxon>Theobroma</taxon>
    </lineage>
</organism>
<dbReference type="EMBL" id="CM001882">
    <property type="protein sequence ID" value="EOY03860.1"/>
    <property type="molecule type" value="Genomic_DNA"/>
</dbReference>
<dbReference type="HOGENOM" id="CLU_2487917_0_0_1"/>
<dbReference type="Gramene" id="EOY03860">
    <property type="protein sequence ID" value="EOY03860"/>
    <property type="gene ID" value="TCM_019061"/>
</dbReference>
<dbReference type="Proteomes" id="UP000026915">
    <property type="component" value="Chromosome 4"/>
</dbReference>
<keyword evidence="2" id="KW-1185">Reference proteome</keyword>
<dbReference type="AlphaFoldDB" id="A0A061EFR4"/>
<evidence type="ECO:0000313" key="1">
    <source>
        <dbReference type="EMBL" id="EOY03860.1"/>
    </source>
</evidence>
<evidence type="ECO:0000313" key="2">
    <source>
        <dbReference type="Proteomes" id="UP000026915"/>
    </source>
</evidence>
<name>A0A061EFR4_THECC</name>
<protein>
    <submittedName>
        <fullName evidence="1">Uncharacterized protein</fullName>
    </submittedName>
</protein>
<gene>
    <name evidence="1" type="ORF">TCM_019061</name>
</gene>
<proteinExistence type="predicted"/>
<reference evidence="1 2" key="1">
    <citation type="journal article" date="2013" name="Genome Biol.">
        <title>The genome sequence of the most widely cultivated cacao type and its use to identify candidate genes regulating pod color.</title>
        <authorList>
            <person name="Motamayor J.C."/>
            <person name="Mockaitis K."/>
            <person name="Schmutz J."/>
            <person name="Haiminen N."/>
            <person name="Iii D.L."/>
            <person name="Cornejo O."/>
            <person name="Findley S.D."/>
            <person name="Zheng P."/>
            <person name="Utro F."/>
            <person name="Royaert S."/>
            <person name="Saski C."/>
            <person name="Jenkins J."/>
            <person name="Podicheti R."/>
            <person name="Zhao M."/>
            <person name="Scheffler B.E."/>
            <person name="Stack J.C."/>
            <person name="Feltus F.A."/>
            <person name="Mustiga G.M."/>
            <person name="Amores F."/>
            <person name="Phillips W."/>
            <person name="Marelli J.P."/>
            <person name="May G.D."/>
            <person name="Shapiro H."/>
            <person name="Ma J."/>
            <person name="Bustamante C.D."/>
            <person name="Schnell R.J."/>
            <person name="Main D."/>
            <person name="Gilbert D."/>
            <person name="Parida L."/>
            <person name="Kuhn D.N."/>
        </authorList>
    </citation>
    <scope>NUCLEOTIDE SEQUENCE [LARGE SCALE GENOMIC DNA]</scope>
    <source>
        <strain evidence="2">cv. Matina 1-6</strain>
    </source>
</reference>
<dbReference type="InParanoid" id="A0A061EFR4"/>
<sequence>MFSSRPHITSIGPRSHQSNVKAHIGLEQTLIPFVTTQVQPPVQQLFGPKPYDPQKLKLKLLVVVGLDCYIGLNNHIHIRCGMLDITI</sequence>
<accession>A0A061EFR4</accession>